<dbReference type="InterPro" id="IPR016176">
    <property type="entry name" value="Cbl-dep_enz_cat"/>
</dbReference>
<keyword evidence="1" id="KW-0413">Isomerase</keyword>
<evidence type="ECO:0000259" key="2">
    <source>
        <dbReference type="Pfam" id="PF01642"/>
    </source>
</evidence>
<evidence type="ECO:0000313" key="4">
    <source>
        <dbReference type="Proteomes" id="UP000664277"/>
    </source>
</evidence>
<dbReference type="InterPro" id="IPR006098">
    <property type="entry name" value="MMCoA_mutase_a_cat"/>
</dbReference>
<dbReference type="InterPro" id="IPR006099">
    <property type="entry name" value="MeMalonylCoA_mutase_a/b_cat"/>
</dbReference>
<evidence type="ECO:0000256" key="1">
    <source>
        <dbReference type="ARBA" id="ARBA00023235"/>
    </source>
</evidence>
<gene>
    <name evidence="3" type="ORF">J0M35_07335</name>
</gene>
<accession>A0A8J7TKP7</accession>
<dbReference type="PANTHER" id="PTHR48101">
    <property type="entry name" value="METHYLMALONYL-COA MUTASE, MITOCHONDRIAL-RELATED"/>
    <property type="match status" value="1"/>
</dbReference>
<dbReference type="PANTHER" id="PTHR48101:SF1">
    <property type="entry name" value="METHYLMALONYL-COA MUTASE, LARGE SUBUNIT"/>
    <property type="match status" value="1"/>
</dbReference>
<name>A0A8J7TKP7_9BACT</name>
<dbReference type="EMBL" id="JAFLCK010000008">
    <property type="protein sequence ID" value="MBN8660160.1"/>
    <property type="molecule type" value="Genomic_DNA"/>
</dbReference>
<dbReference type="NCBIfam" id="TIGR00641">
    <property type="entry name" value="acid_CoA_mut_N"/>
    <property type="match status" value="1"/>
</dbReference>
<dbReference type="SUPFAM" id="SSF51703">
    <property type="entry name" value="Cobalamin (vitamin B12)-dependent enzymes"/>
    <property type="match status" value="1"/>
</dbReference>
<organism evidence="3 4">
    <name type="scientific">Candidatus Obscuribacter phosphatis</name>
    <dbReference type="NCBI Taxonomy" id="1906157"/>
    <lineage>
        <taxon>Bacteria</taxon>
        <taxon>Bacillati</taxon>
        <taxon>Candidatus Melainabacteria</taxon>
        <taxon>Candidatus Obscuribacterales</taxon>
        <taxon>Candidatus Obscuribacteraceae</taxon>
        <taxon>Candidatus Obscuribacter</taxon>
    </lineage>
</organism>
<dbReference type="AlphaFoldDB" id="A0A8J7TKP7"/>
<dbReference type="Gene3D" id="3.20.20.240">
    <property type="entry name" value="Methylmalonyl-CoA mutase"/>
    <property type="match status" value="1"/>
</dbReference>
<dbReference type="GO" id="GO:0004494">
    <property type="term" value="F:methylmalonyl-CoA mutase activity"/>
    <property type="evidence" value="ECO:0007669"/>
    <property type="project" value="InterPro"/>
</dbReference>
<dbReference type="Pfam" id="PF01642">
    <property type="entry name" value="MM_CoA_mutase"/>
    <property type="match status" value="1"/>
</dbReference>
<proteinExistence type="predicted"/>
<feature type="domain" description="Methylmalonyl-CoA mutase alpha/beta chain catalytic" evidence="2">
    <location>
        <begin position="25"/>
        <end position="550"/>
    </location>
</feature>
<protein>
    <submittedName>
        <fullName evidence="3">Methylmalonyl-CoA mutase</fullName>
    </submittedName>
</protein>
<reference evidence="3" key="1">
    <citation type="submission" date="2021-02" db="EMBL/GenBank/DDBJ databases">
        <title>Genome-Resolved Metagenomics of a Microbial Community Performing Photosynthetic Biological Nutrient Removal.</title>
        <authorList>
            <person name="Mcdaniel E.A."/>
        </authorList>
    </citation>
    <scope>NUCLEOTIDE SEQUENCE</scope>
    <source>
        <strain evidence="3">UWPOB_OBS1</strain>
    </source>
</reference>
<sequence>MDKVTEYYTLVNSSKDPSKDSSKESGQNVFRPQDLADFQYDRDLGEPGRYPFTRGIYRDMYRSRFWTMRQYAGFGDADATNRRFRYLLDNGQTGLSVAFDLPTQMGLDSDDAMALGEVGRTGVAIDTLKDMERLFDQIDLGKVSTSMTINSTSAILLAMYRAVGVKQGVNPRQLAGTIQNDILKEYEARNTYIFPPRGSMRLITDIFQYCSKEMPRWNTISISGYHIREAGATAVQELAFTFANAIEYVRAAISTGLDVDDFAPQLSFFFVAQMNFFEEVAKFRAARRLWAKIMKNMFNAKSDKSMNLRFHVQTAGSSLTLQQPDNNIVRTTLEALAAALGGCQSLHTNSKDEAIALPTEASALTALRTQQIIAFESGVGSVVDPVGGSYYIESLTSKIEAEVEDYLKRIEEMGGAIKAVESGFIQKEIQDAAYEYHQEVEAGRKQVVGVNCFIDEEEEQIPVQRIAPELETRQVEALKKVRAERDNAKVEHLLKELTEAAAIELAQDNQPAQGQAPLDSRPNLIPLICEAVEAYASVGEISGALKKSFGKFRPMVTI</sequence>
<dbReference type="Proteomes" id="UP000664277">
    <property type="component" value="Unassembled WGS sequence"/>
</dbReference>
<dbReference type="GO" id="GO:0031419">
    <property type="term" value="F:cobalamin binding"/>
    <property type="evidence" value="ECO:0007669"/>
    <property type="project" value="InterPro"/>
</dbReference>
<evidence type="ECO:0000313" key="3">
    <source>
        <dbReference type="EMBL" id="MBN8660160.1"/>
    </source>
</evidence>
<comment type="caution">
    <text evidence="3">The sequence shown here is derived from an EMBL/GenBank/DDBJ whole genome shotgun (WGS) entry which is preliminary data.</text>
</comment>